<name>A0A9N7UX83_PLEPL</name>
<dbReference type="PANTHER" id="PTHR15036:SF92">
    <property type="entry name" value="NEUREXIN 2A ALPHA"/>
    <property type="match status" value="1"/>
</dbReference>
<keyword evidence="3" id="KW-0812">Transmembrane</keyword>
<gene>
    <name evidence="12" type="ORF">PLEPLA_LOCUS28917</name>
</gene>
<keyword evidence="13" id="KW-1185">Reference proteome</keyword>
<dbReference type="GO" id="GO:0016020">
    <property type="term" value="C:membrane"/>
    <property type="evidence" value="ECO:0007669"/>
    <property type="project" value="UniProtKB-SubCell"/>
</dbReference>
<accession>A0A9N7UX83</accession>
<evidence type="ECO:0000313" key="13">
    <source>
        <dbReference type="Proteomes" id="UP001153269"/>
    </source>
</evidence>
<dbReference type="FunFam" id="2.60.120.200:FF:000005">
    <property type="entry name" value="neurexin-1 isoform X1"/>
    <property type="match status" value="1"/>
</dbReference>
<dbReference type="Gene3D" id="2.60.120.200">
    <property type="match status" value="4"/>
</dbReference>
<dbReference type="EMBL" id="CADEAL010002569">
    <property type="protein sequence ID" value="CAB1441132.1"/>
    <property type="molecule type" value="Genomic_DNA"/>
</dbReference>
<feature type="domain" description="Laminin G" evidence="10">
    <location>
        <begin position="504"/>
        <end position="693"/>
    </location>
</feature>
<evidence type="ECO:0000259" key="10">
    <source>
        <dbReference type="PROSITE" id="PS50025"/>
    </source>
</evidence>
<evidence type="ECO:0008006" key="14">
    <source>
        <dbReference type="Google" id="ProtNLM"/>
    </source>
</evidence>
<evidence type="ECO:0000256" key="8">
    <source>
        <dbReference type="PROSITE-ProRule" id="PRU00076"/>
    </source>
</evidence>
<comment type="caution">
    <text evidence="12">The sequence shown here is derived from an EMBL/GenBank/DDBJ whole genome shotgun (WGS) entry which is preliminary data.</text>
</comment>
<dbReference type="CDD" id="cd00054">
    <property type="entry name" value="EGF_CA"/>
    <property type="match status" value="1"/>
</dbReference>
<dbReference type="PROSITE" id="PS50025">
    <property type="entry name" value="LAM_G_DOMAIN"/>
    <property type="match status" value="3"/>
</dbReference>
<feature type="chain" id="PRO_5040190398" description="Neurexin 2" evidence="9">
    <location>
        <begin position="24"/>
        <end position="814"/>
    </location>
</feature>
<evidence type="ECO:0000256" key="7">
    <source>
        <dbReference type="ARBA" id="ARBA00023157"/>
    </source>
</evidence>
<evidence type="ECO:0000256" key="1">
    <source>
        <dbReference type="ARBA" id="ARBA00004479"/>
    </source>
</evidence>
<dbReference type="PANTHER" id="PTHR15036">
    <property type="entry name" value="PIKACHURIN-LIKE PROTEIN"/>
    <property type="match status" value="1"/>
</dbReference>
<keyword evidence="4" id="KW-0677">Repeat</keyword>
<comment type="caution">
    <text evidence="8">Lacks conserved residue(s) required for the propagation of feature annotation.</text>
</comment>
<dbReference type="PROSITE" id="PS50026">
    <property type="entry name" value="EGF_3"/>
    <property type="match status" value="1"/>
</dbReference>
<organism evidence="12 13">
    <name type="scientific">Pleuronectes platessa</name>
    <name type="common">European plaice</name>
    <dbReference type="NCBI Taxonomy" id="8262"/>
    <lineage>
        <taxon>Eukaryota</taxon>
        <taxon>Metazoa</taxon>
        <taxon>Chordata</taxon>
        <taxon>Craniata</taxon>
        <taxon>Vertebrata</taxon>
        <taxon>Euteleostomi</taxon>
        <taxon>Actinopterygii</taxon>
        <taxon>Neopterygii</taxon>
        <taxon>Teleostei</taxon>
        <taxon>Neoteleostei</taxon>
        <taxon>Acanthomorphata</taxon>
        <taxon>Carangaria</taxon>
        <taxon>Pleuronectiformes</taxon>
        <taxon>Pleuronectoidei</taxon>
        <taxon>Pleuronectidae</taxon>
        <taxon>Pleuronectes</taxon>
    </lineage>
</organism>
<dbReference type="FunFam" id="2.10.25.10:FF:000029">
    <property type="entry name" value="neurexin-1 isoform X1"/>
    <property type="match status" value="1"/>
</dbReference>
<protein>
    <recommendedName>
        <fullName evidence="14">Neurexin 2</fullName>
    </recommendedName>
</protein>
<sequence>MGWCQGKASWLLLLAGLVLTGIALEYEGVPGQWTRYGQWDAKTTGELSFILKSNASKALVLYLDDGGNCDFLELLIADGRLQVRFTIHCAEPASLHTETRINDQRWHRVLLSRNFRETRLVVDNEEKVSEVKSKRKEMVVASDLYVGGIPPDVRLSALTSSTVKYEPPFQGLIVNLKLGEALPLLLDGQAVLGDLEYICAAHSPCSNGLCSVSQGEVLCDCINSSSRGRYCHEAAVQKEVEGLAHLMLNRQGQEESVATFKGNEFFSYNLSQTPIQSSLDEITLSFRTLQRNGLLLHTGKSADYVNLSLRNGALWLVINLGSGAFEALVEPASGKFNDNVWHDVRVTRNLRQVTILVDGILTTTGYTQEDYTMLGSDDLFYIGGSQNTADLPGSPVSNNFMGCLKDVNLLLLCHRFRCGHAEYDRISSDDEGMTNRRTPATEVRCVTSGSGWSQSDVADNSGLGVVYKNNEFRLELSRLAEQQDSRISIHGDLIFSCENVEALEPVTFDTPSAYLTLPRWNTKKTGAISFDFRTTEPSGLLLFSHGSLQGTQPDKKPRADFFAIELLDGLLYLVMDMGSGSIKMKASNVRLSGGEWCHVEFHRKGRNGFISVNSQSIPFATNEGSEILDLDGDMYLGGLPEDRQALMLPPEVWTASLGLGYVGCVRDLFIDGQSRNLWRLAEVQSATGVSSFCTRETHTRCAKDTCPNGGHCREGWNRHICDCNGTGYLGLSCDKEATTVSYDGSMYLKVVLPRTLHTEAEDVSLRFMSQRAFGLLMATTSHQSADTLRLELDGGRVKLTVNLGNAAAAAQASR</sequence>
<evidence type="ECO:0000256" key="5">
    <source>
        <dbReference type="ARBA" id="ARBA00022989"/>
    </source>
</evidence>
<dbReference type="InterPro" id="IPR013320">
    <property type="entry name" value="ConA-like_dom_sf"/>
</dbReference>
<feature type="domain" description="Laminin G" evidence="10">
    <location>
        <begin position="257"/>
        <end position="445"/>
    </location>
</feature>
<keyword evidence="9" id="KW-0732">Signal</keyword>
<proteinExistence type="predicted"/>
<evidence type="ECO:0000256" key="6">
    <source>
        <dbReference type="ARBA" id="ARBA00023136"/>
    </source>
</evidence>
<dbReference type="Pfam" id="PF02210">
    <property type="entry name" value="Laminin_G_2"/>
    <property type="match status" value="3"/>
</dbReference>
<evidence type="ECO:0000256" key="3">
    <source>
        <dbReference type="ARBA" id="ARBA00022692"/>
    </source>
</evidence>
<evidence type="ECO:0000313" key="12">
    <source>
        <dbReference type="EMBL" id="CAB1441132.1"/>
    </source>
</evidence>
<evidence type="ECO:0000259" key="11">
    <source>
        <dbReference type="PROSITE" id="PS50026"/>
    </source>
</evidence>
<dbReference type="CDD" id="cd00110">
    <property type="entry name" value="LamG"/>
    <property type="match status" value="3"/>
</dbReference>
<dbReference type="InterPro" id="IPR001791">
    <property type="entry name" value="Laminin_G"/>
</dbReference>
<dbReference type="SUPFAM" id="SSF49899">
    <property type="entry name" value="Concanavalin A-like lectins/glucanases"/>
    <property type="match status" value="4"/>
</dbReference>
<feature type="domain" description="Laminin G" evidence="10">
    <location>
        <begin position="23"/>
        <end position="219"/>
    </location>
</feature>
<dbReference type="InterPro" id="IPR050372">
    <property type="entry name" value="Neurexin-related_CASP"/>
</dbReference>
<keyword evidence="2 8" id="KW-0245">EGF-like domain</keyword>
<comment type="subcellular location">
    <subcellularLocation>
        <location evidence="1">Membrane</location>
        <topology evidence="1">Single-pass type I membrane protein</topology>
    </subcellularLocation>
</comment>
<dbReference type="InterPro" id="IPR000742">
    <property type="entry name" value="EGF"/>
</dbReference>
<feature type="domain" description="EGF-like" evidence="11">
    <location>
        <begin position="697"/>
        <end position="734"/>
    </location>
</feature>
<keyword evidence="5" id="KW-1133">Transmembrane helix</keyword>
<dbReference type="Gene3D" id="2.10.25.10">
    <property type="entry name" value="Laminin"/>
    <property type="match status" value="1"/>
</dbReference>
<keyword evidence="7" id="KW-1015">Disulfide bond</keyword>
<dbReference type="SMART" id="SM00181">
    <property type="entry name" value="EGF"/>
    <property type="match status" value="2"/>
</dbReference>
<dbReference type="AlphaFoldDB" id="A0A9N7UX83"/>
<evidence type="ECO:0000256" key="2">
    <source>
        <dbReference type="ARBA" id="ARBA00022536"/>
    </source>
</evidence>
<reference evidence="12" key="1">
    <citation type="submission" date="2020-03" db="EMBL/GenBank/DDBJ databases">
        <authorList>
            <person name="Weist P."/>
        </authorList>
    </citation>
    <scope>NUCLEOTIDE SEQUENCE</scope>
</reference>
<evidence type="ECO:0000256" key="9">
    <source>
        <dbReference type="SAM" id="SignalP"/>
    </source>
</evidence>
<feature type="signal peptide" evidence="9">
    <location>
        <begin position="1"/>
        <end position="23"/>
    </location>
</feature>
<evidence type="ECO:0000256" key="4">
    <source>
        <dbReference type="ARBA" id="ARBA00022737"/>
    </source>
</evidence>
<dbReference type="Proteomes" id="UP001153269">
    <property type="component" value="Unassembled WGS sequence"/>
</dbReference>
<dbReference type="SMART" id="SM00282">
    <property type="entry name" value="LamG"/>
    <property type="match status" value="3"/>
</dbReference>
<keyword evidence="6" id="KW-0472">Membrane</keyword>